<protein>
    <submittedName>
        <fullName evidence="4">Ribosomal protein S14</fullName>
    </submittedName>
</protein>
<geneLocation type="mitochondrion" evidence="4"/>
<dbReference type="InterPro" id="IPR043140">
    <property type="entry name" value="Ribosomal_uS14_sf"/>
</dbReference>
<dbReference type="GO" id="GO:1990904">
    <property type="term" value="C:ribonucleoprotein complex"/>
    <property type="evidence" value="ECO:0007669"/>
    <property type="project" value="UniProtKB-KW"/>
</dbReference>
<dbReference type="RefSeq" id="YP_009240006.1">
    <property type="nucleotide sequence ID" value="NC_029731.1"/>
</dbReference>
<dbReference type="GeneID" id="27074335"/>
<keyword evidence="2 4" id="KW-0689">Ribosomal protein</keyword>
<dbReference type="Gene3D" id="4.10.830.10">
    <property type="entry name" value="30s Ribosomal Protein S14, Chain N"/>
    <property type="match status" value="1"/>
</dbReference>
<dbReference type="GO" id="GO:0003735">
    <property type="term" value="F:structural constituent of ribosome"/>
    <property type="evidence" value="ECO:0007669"/>
    <property type="project" value="InterPro"/>
</dbReference>
<evidence type="ECO:0000256" key="1">
    <source>
        <dbReference type="ARBA" id="ARBA00009083"/>
    </source>
</evidence>
<dbReference type="SUPFAM" id="SSF57716">
    <property type="entry name" value="Glucocorticoid receptor-like (DNA-binding domain)"/>
    <property type="match status" value="1"/>
</dbReference>
<accession>A0A140GYR5</accession>
<evidence type="ECO:0000256" key="2">
    <source>
        <dbReference type="ARBA" id="ARBA00022980"/>
    </source>
</evidence>
<keyword evidence="3" id="KW-0687">Ribonucleoprotein</keyword>
<dbReference type="GO" id="GO:0005840">
    <property type="term" value="C:ribosome"/>
    <property type="evidence" value="ECO:0007669"/>
    <property type="project" value="UniProtKB-KW"/>
</dbReference>
<keyword evidence="4" id="KW-0496">Mitochondrion</keyword>
<sequence>MYFKCLGLIQETVSLRSVSCSRLPRRARVNSFLRLGLRAVGGGNKVFLCVDTGRSGGIVGLFCLSRIRFRQLSLGGMLPGVKKL</sequence>
<reference evidence="4" key="1">
    <citation type="journal article" date="2016" name="Sci. Rep.">
        <title>Comparative genomics of mitochondria in chlorarachniophyte algae: endosymbiotic gene transfer and organellar genome dynamics.</title>
        <authorList>
            <person name="Tanifuji G."/>
            <person name="Archibald J.M."/>
            <person name="Hashimoto T."/>
        </authorList>
    </citation>
    <scope>NUCLEOTIDE SEQUENCE</scope>
    <source>
        <strain evidence="4">CCMP622</strain>
    </source>
</reference>
<proteinExistence type="inferred from homology"/>
<comment type="similarity">
    <text evidence="1">Belongs to the universal ribosomal protein uS14 family.</text>
</comment>
<name>A0A140GYR5_9EUKA</name>
<organism evidence="4">
    <name type="scientific">Lotharella oceanica</name>
    <dbReference type="NCBI Taxonomy" id="641309"/>
    <lineage>
        <taxon>Eukaryota</taxon>
        <taxon>Sar</taxon>
        <taxon>Rhizaria</taxon>
        <taxon>Cercozoa</taxon>
        <taxon>Chlorarachniophyceae</taxon>
        <taxon>Lotharella</taxon>
    </lineage>
</organism>
<dbReference type="AlphaFoldDB" id="A0A140GYR5"/>
<dbReference type="EMBL" id="KT806043">
    <property type="protein sequence ID" value="AMN87087.1"/>
    <property type="molecule type" value="Genomic_DNA"/>
</dbReference>
<evidence type="ECO:0000313" key="4">
    <source>
        <dbReference type="EMBL" id="AMN87087.1"/>
    </source>
</evidence>
<dbReference type="InterPro" id="IPR001209">
    <property type="entry name" value="Ribosomal_uS14"/>
</dbReference>
<evidence type="ECO:0000256" key="3">
    <source>
        <dbReference type="ARBA" id="ARBA00023274"/>
    </source>
</evidence>
<dbReference type="Pfam" id="PF00253">
    <property type="entry name" value="Ribosomal_S14"/>
    <property type="match status" value="1"/>
</dbReference>
<gene>
    <name evidence="4" type="primary">rps14</name>
    <name evidence="4" type="ORF">AN617_38</name>
</gene>
<dbReference type="GO" id="GO:0006412">
    <property type="term" value="P:translation"/>
    <property type="evidence" value="ECO:0007669"/>
    <property type="project" value="InterPro"/>
</dbReference>